<dbReference type="STRING" id="1401.BK123_22745"/>
<evidence type="ECO:0000256" key="1">
    <source>
        <dbReference type="SAM" id="Phobius"/>
    </source>
</evidence>
<comment type="caution">
    <text evidence="2">The sequence shown here is derived from an EMBL/GenBank/DDBJ whole genome shotgun (WGS) entry which is preliminary data.</text>
</comment>
<dbReference type="GO" id="GO:0015035">
    <property type="term" value="F:protein-disulfide reductase activity"/>
    <property type="evidence" value="ECO:0007669"/>
    <property type="project" value="InterPro"/>
</dbReference>
<dbReference type="InterPro" id="IPR052927">
    <property type="entry name" value="DCC_oxidoreductase"/>
</dbReference>
<dbReference type="PANTHER" id="PTHR33639:SF2">
    <property type="entry name" value="DUF393 DOMAIN-CONTAINING PROTEIN"/>
    <property type="match status" value="1"/>
</dbReference>
<sequence>MKDRATENHEEYAIVLIDGVCHLCQGLTQFIIKRDPGGAFRFASLQSEIGQELLRQGGLSGDTTETMVLIEQGKYYTRSTGALRIARRLRFPWMLSYILILIPPFLRNLVYRWVAKNRYRWFGQSTECMVPTPEIRRRFLS</sequence>
<dbReference type="Proteomes" id="UP000187074">
    <property type="component" value="Unassembled WGS sequence"/>
</dbReference>
<dbReference type="PANTHER" id="PTHR33639">
    <property type="entry name" value="THIOL-DISULFIDE OXIDOREDUCTASE DCC"/>
    <property type="match status" value="1"/>
</dbReference>
<evidence type="ECO:0000313" key="3">
    <source>
        <dbReference type="Proteomes" id="UP000187074"/>
    </source>
</evidence>
<keyword evidence="1" id="KW-0472">Membrane</keyword>
<protein>
    <submittedName>
        <fullName evidence="2">Thiol-disulfide oxidoreductase DCC</fullName>
    </submittedName>
</protein>
<keyword evidence="1" id="KW-0812">Transmembrane</keyword>
<feature type="transmembrane region" description="Helical" evidence="1">
    <location>
        <begin position="91"/>
        <end position="110"/>
    </location>
</feature>
<dbReference type="AlphaFoldDB" id="A0A1R1AWR0"/>
<feature type="transmembrane region" description="Helical" evidence="1">
    <location>
        <begin position="12"/>
        <end position="32"/>
    </location>
</feature>
<evidence type="ECO:0000313" key="2">
    <source>
        <dbReference type="EMBL" id="OME90125.1"/>
    </source>
</evidence>
<proteinExistence type="predicted"/>
<reference evidence="2 3" key="1">
    <citation type="submission" date="2016-11" db="EMBL/GenBank/DDBJ databases">
        <title>Paenibacillus species isolates.</title>
        <authorList>
            <person name="Beno S.M."/>
        </authorList>
    </citation>
    <scope>NUCLEOTIDE SEQUENCE [LARGE SCALE GENOMIC DNA]</scope>
    <source>
        <strain evidence="2 3">FSL F4-0100</strain>
    </source>
</reference>
<organism evidence="2 3">
    <name type="scientific">Paenibacillus lautus</name>
    <name type="common">Bacillus lautus</name>
    <dbReference type="NCBI Taxonomy" id="1401"/>
    <lineage>
        <taxon>Bacteria</taxon>
        <taxon>Bacillati</taxon>
        <taxon>Bacillota</taxon>
        <taxon>Bacilli</taxon>
        <taxon>Bacillales</taxon>
        <taxon>Paenibacillaceae</taxon>
        <taxon>Paenibacillus</taxon>
    </lineage>
</organism>
<dbReference type="OrthoDB" id="9785438at2"/>
<dbReference type="InterPro" id="IPR007263">
    <property type="entry name" value="DCC1-like"/>
</dbReference>
<keyword evidence="1" id="KW-1133">Transmembrane helix</keyword>
<dbReference type="Pfam" id="PF04134">
    <property type="entry name" value="DCC1-like"/>
    <property type="match status" value="1"/>
</dbReference>
<gene>
    <name evidence="2" type="ORF">BK123_22745</name>
</gene>
<accession>A0A1R1AWR0</accession>
<name>A0A1R1AWR0_PAELA</name>
<dbReference type="RefSeq" id="WP_076324659.1">
    <property type="nucleotide sequence ID" value="NZ_MRTF01000008.1"/>
</dbReference>
<dbReference type="EMBL" id="MRTF01000008">
    <property type="protein sequence ID" value="OME90125.1"/>
    <property type="molecule type" value="Genomic_DNA"/>
</dbReference>